<dbReference type="EMBL" id="JACCFI010000001">
    <property type="protein sequence ID" value="NYG21765.1"/>
    <property type="molecule type" value="Genomic_DNA"/>
</dbReference>
<accession>A0A852X768</accession>
<evidence type="ECO:0000313" key="2">
    <source>
        <dbReference type="Proteomes" id="UP000549066"/>
    </source>
</evidence>
<reference evidence="1 2" key="1">
    <citation type="submission" date="2020-07" db="EMBL/GenBank/DDBJ databases">
        <title>Sequencing the genomes of 1000 actinobacteria strains.</title>
        <authorList>
            <person name="Klenk H.-P."/>
        </authorList>
    </citation>
    <scope>NUCLEOTIDE SEQUENCE [LARGE SCALE GENOMIC DNA]</scope>
    <source>
        <strain evidence="1 2">DSM 8598</strain>
    </source>
</reference>
<sequence length="79" mass="8450">MYDVVSYSMSWMYPIAWVLFALALLTALVCLIVLLLAAARALSANARWRTVQTELLLAEASAGPDGPMATEPPAAVQPS</sequence>
<keyword evidence="2" id="KW-1185">Reference proteome</keyword>
<protein>
    <submittedName>
        <fullName evidence="1">Uncharacterized protein</fullName>
    </submittedName>
</protein>
<evidence type="ECO:0000313" key="1">
    <source>
        <dbReference type="EMBL" id="NYG21765.1"/>
    </source>
</evidence>
<dbReference type="Proteomes" id="UP000549066">
    <property type="component" value="Unassembled WGS sequence"/>
</dbReference>
<comment type="caution">
    <text evidence="1">The sequence shown here is derived from an EMBL/GenBank/DDBJ whole genome shotgun (WGS) entry which is preliminary data.</text>
</comment>
<gene>
    <name evidence="1" type="ORF">BJY17_002512</name>
</gene>
<name>A0A852X768_9MICO</name>
<proteinExistence type="predicted"/>
<dbReference type="RefSeq" id="WP_179551655.1">
    <property type="nucleotide sequence ID" value="NZ_JACCFI010000001.1"/>
</dbReference>
<dbReference type="AlphaFoldDB" id="A0A852X768"/>
<organism evidence="1 2">
    <name type="scientific">Agromyces hippuratus</name>
    <dbReference type="NCBI Taxonomy" id="286438"/>
    <lineage>
        <taxon>Bacteria</taxon>
        <taxon>Bacillati</taxon>
        <taxon>Actinomycetota</taxon>
        <taxon>Actinomycetes</taxon>
        <taxon>Micrococcales</taxon>
        <taxon>Microbacteriaceae</taxon>
        <taxon>Agromyces</taxon>
    </lineage>
</organism>